<evidence type="ECO:0000313" key="1">
    <source>
        <dbReference type="EMBL" id="JAD17559.1"/>
    </source>
</evidence>
<name>A0A0A8XUB5_ARUDO</name>
<sequence length="32" mass="3752">MPKKFYGLQNFRISLPQRDRGLISNIQNMSQA</sequence>
<protein>
    <submittedName>
        <fullName evidence="1">Uncharacterized protein</fullName>
    </submittedName>
</protein>
<dbReference type="AlphaFoldDB" id="A0A0A8XUB5"/>
<accession>A0A0A8XUB5</accession>
<organism evidence="1">
    <name type="scientific">Arundo donax</name>
    <name type="common">Giant reed</name>
    <name type="synonym">Donax arundinaceus</name>
    <dbReference type="NCBI Taxonomy" id="35708"/>
    <lineage>
        <taxon>Eukaryota</taxon>
        <taxon>Viridiplantae</taxon>
        <taxon>Streptophyta</taxon>
        <taxon>Embryophyta</taxon>
        <taxon>Tracheophyta</taxon>
        <taxon>Spermatophyta</taxon>
        <taxon>Magnoliopsida</taxon>
        <taxon>Liliopsida</taxon>
        <taxon>Poales</taxon>
        <taxon>Poaceae</taxon>
        <taxon>PACMAD clade</taxon>
        <taxon>Arundinoideae</taxon>
        <taxon>Arundineae</taxon>
        <taxon>Arundo</taxon>
    </lineage>
</organism>
<reference evidence="1" key="1">
    <citation type="submission" date="2014-09" db="EMBL/GenBank/DDBJ databases">
        <authorList>
            <person name="Magalhaes I.L.F."/>
            <person name="Oliveira U."/>
            <person name="Santos F.R."/>
            <person name="Vidigal T.H.D.A."/>
            <person name="Brescovit A.D."/>
            <person name="Santos A.J."/>
        </authorList>
    </citation>
    <scope>NUCLEOTIDE SEQUENCE</scope>
    <source>
        <tissue evidence="1">Shoot tissue taken approximately 20 cm above the soil surface</tissue>
    </source>
</reference>
<reference evidence="1" key="2">
    <citation type="journal article" date="2015" name="Data Brief">
        <title>Shoot transcriptome of the giant reed, Arundo donax.</title>
        <authorList>
            <person name="Barrero R.A."/>
            <person name="Guerrero F.D."/>
            <person name="Moolhuijzen P."/>
            <person name="Goolsby J.A."/>
            <person name="Tidwell J."/>
            <person name="Bellgard S.E."/>
            <person name="Bellgard M.I."/>
        </authorList>
    </citation>
    <scope>NUCLEOTIDE SEQUENCE</scope>
    <source>
        <tissue evidence="1">Shoot tissue taken approximately 20 cm above the soil surface</tissue>
    </source>
</reference>
<proteinExistence type="predicted"/>
<dbReference type="EMBL" id="GBRH01280336">
    <property type="protein sequence ID" value="JAD17559.1"/>
    <property type="molecule type" value="Transcribed_RNA"/>
</dbReference>